<feature type="transmembrane region" description="Helical" evidence="1">
    <location>
        <begin position="62"/>
        <end position="87"/>
    </location>
</feature>
<gene>
    <name evidence="3" type="ORF">DO021_04365</name>
    <name evidence="2" type="ORF">EYB58_00630</name>
</gene>
<dbReference type="EMBL" id="QLNI01000007">
    <property type="protein sequence ID" value="RAM03102.1"/>
    <property type="molecule type" value="Genomic_DNA"/>
</dbReference>
<organism evidence="3 4">
    <name type="scientific">Desulfobacter hydrogenophilus</name>
    <dbReference type="NCBI Taxonomy" id="2291"/>
    <lineage>
        <taxon>Bacteria</taxon>
        <taxon>Pseudomonadati</taxon>
        <taxon>Thermodesulfobacteriota</taxon>
        <taxon>Desulfobacteria</taxon>
        <taxon>Desulfobacterales</taxon>
        <taxon>Desulfobacteraceae</taxon>
        <taxon>Desulfobacter</taxon>
    </lineage>
</organism>
<dbReference type="RefSeq" id="WP_111954096.1">
    <property type="nucleotide sequence ID" value="NZ_CP036313.1"/>
</dbReference>
<keyword evidence="1" id="KW-0812">Transmembrane</keyword>
<reference evidence="2 5" key="2">
    <citation type="submission" date="2019-02" db="EMBL/GenBank/DDBJ databases">
        <title>Complete genome sequence of Desulfobacter hydrogenophilus AcRS1.</title>
        <authorList>
            <person name="Marietou A."/>
            <person name="Lund M.B."/>
            <person name="Marshall I.P.G."/>
            <person name="Schreiber L."/>
            <person name="Jorgensen B."/>
        </authorList>
    </citation>
    <scope>NUCLEOTIDE SEQUENCE [LARGE SCALE GENOMIC DNA]</scope>
    <source>
        <strain evidence="2 5">AcRS1</strain>
    </source>
</reference>
<evidence type="ECO:0000256" key="1">
    <source>
        <dbReference type="SAM" id="Phobius"/>
    </source>
</evidence>
<sequence length="115" mass="12839">MTQQIDIAGNFEKFDSIVINEVQLLLAEKRTSLAVMRTGIAVLALPLSVIGLLIATSKYYNIFNVLHLVIPFGILNLGLIVLGCYLITRAIIKMHSYDKHIHELKVKFSALGQFI</sequence>
<protein>
    <submittedName>
        <fullName evidence="3">Uncharacterized protein</fullName>
    </submittedName>
</protein>
<dbReference type="Proteomes" id="UP000248798">
    <property type="component" value="Unassembled WGS sequence"/>
</dbReference>
<reference evidence="3 4" key="1">
    <citation type="submission" date="2018-06" db="EMBL/GenBank/DDBJ databases">
        <title>Complete Genome Sequence of Desulfobacter hydrogenophilus (DSM3380).</title>
        <authorList>
            <person name="Marietou A."/>
            <person name="Schreiber L."/>
            <person name="Marshall I."/>
            <person name="Jorgensen B."/>
        </authorList>
    </citation>
    <scope>NUCLEOTIDE SEQUENCE [LARGE SCALE GENOMIC DNA]</scope>
    <source>
        <strain evidence="3 4">DSM 3380</strain>
    </source>
</reference>
<dbReference type="OrthoDB" id="5459977at2"/>
<dbReference type="Proteomes" id="UP000293902">
    <property type="component" value="Chromosome"/>
</dbReference>
<proteinExistence type="predicted"/>
<feature type="transmembrane region" description="Helical" evidence="1">
    <location>
        <begin position="34"/>
        <end position="56"/>
    </location>
</feature>
<keyword evidence="1" id="KW-1133">Transmembrane helix</keyword>
<keyword evidence="5" id="KW-1185">Reference proteome</keyword>
<dbReference type="EMBL" id="CP036313">
    <property type="protein sequence ID" value="QBH11553.1"/>
    <property type="molecule type" value="Genomic_DNA"/>
</dbReference>
<name>A0A328FHZ9_9BACT</name>
<evidence type="ECO:0000313" key="5">
    <source>
        <dbReference type="Proteomes" id="UP000293902"/>
    </source>
</evidence>
<keyword evidence="1" id="KW-0472">Membrane</keyword>
<dbReference type="AlphaFoldDB" id="A0A328FHZ9"/>
<evidence type="ECO:0000313" key="4">
    <source>
        <dbReference type="Proteomes" id="UP000248798"/>
    </source>
</evidence>
<evidence type="ECO:0000313" key="2">
    <source>
        <dbReference type="EMBL" id="QBH11553.1"/>
    </source>
</evidence>
<evidence type="ECO:0000313" key="3">
    <source>
        <dbReference type="EMBL" id="RAM03102.1"/>
    </source>
</evidence>
<accession>A0A328FHZ9</accession>